<reference evidence="3" key="1">
    <citation type="submission" date="2017-08" db="EMBL/GenBank/DDBJ databases">
        <authorList>
            <person name="Polle J.E."/>
            <person name="Barry K."/>
            <person name="Cushman J."/>
            <person name="Schmutz J."/>
            <person name="Tran D."/>
            <person name="Hathwaick L.T."/>
            <person name="Yim W.C."/>
            <person name="Jenkins J."/>
            <person name="Mckie-Krisberg Z.M."/>
            <person name="Prochnik S."/>
            <person name="Lindquist E."/>
            <person name="Dockter R.B."/>
            <person name="Adam C."/>
            <person name="Molina H."/>
            <person name="Bunkerborg J."/>
            <person name="Jin E."/>
            <person name="Buchheim M."/>
            <person name="Magnuson J."/>
        </authorList>
    </citation>
    <scope>NUCLEOTIDE SEQUENCE</scope>
    <source>
        <strain evidence="3">CCAP 19/18</strain>
    </source>
</reference>
<feature type="transmembrane region" description="Helical" evidence="2">
    <location>
        <begin position="163"/>
        <end position="184"/>
    </location>
</feature>
<evidence type="ECO:0000256" key="1">
    <source>
        <dbReference type="SAM" id="MobiDB-lite"/>
    </source>
</evidence>
<evidence type="ECO:0000256" key="2">
    <source>
        <dbReference type="SAM" id="Phobius"/>
    </source>
</evidence>
<protein>
    <submittedName>
        <fullName evidence="3">Uncharacterized protein</fullName>
    </submittedName>
</protein>
<feature type="transmembrane region" description="Helical" evidence="2">
    <location>
        <begin position="112"/>
        <end position="132"/>
    </location>
</feature>
<keyword evidence="4" id="KW-1185">Reference proteome</keyword>
<proteinExistence type="predicted"/>
<feature type="compositionally biased region" description="Basic and acidic residues" evidence="1">
    <location>
        <begin position="226"/>
        <end position="237"/>
    </location>
</feature>
<gene>
    <name evidence="3" type="ORF">DUNSADRAFT_8190</name>
</gene>
<evidence type="ECO:0000313" key="4">
    <source>
        <dbReference type="Proteomes" id="UP000815325"/>
    </source>
</evidence>
<keyword evidence="2" id="KW-0812">Transmembrane</keyword>
<keyword evidence="2" id="KW-0472">Membrane</keyword>
<evidence type="ECO:0000313" key="3">
    <source>
        <dbReference type="EMBL" id="KAF5834886.1"/>
    </source>
</evidence>
<organism evidence="3 4">
    <name type="scientific">Dunaliella salina</name>
    <name type="common">Green alga</name>
    <name type="synonym">Protococcus salinus</name>
    <dbReference type="NCBI Taxonomy" id="3046"/>
    <lineage>
        <taxon>Eukaryota</taxon>
        <taxon>Viridiplantae</taxon>
        <taxon>Chlorophyta</taxon>
        <taxon>core chlorophytes</taxon>
        <taxon>Chlorophyceae</taxon>
        <taxon>CS clade</taxon>
        <taxon>Chlamydomonadales</taxon>
        <taxon>Dunaliellaceae</taxon>
        <taxon>Dunaliella</taxon>
    </lineage>
</organism>
<keyword evidence="2" id="KW-1133">Transmembrane helix</keyword>
<comment type="caution">
    <text evidence="3">The sequence shown here is derived from an EMBL/GenBank/DDBJ whole genome shotgun (WGS) entry which is preliminary data.</text>
</comment>
<feature type="region of interest" description="Disordered" evidence="1">
    <location>
        <begin position="353"/>
        <end position="374"/>
    </location>
</feature>
<feature type="region of interest" description="Disordered" evidence="1">
    <location>
        <begin position="200"/>
        <end position="239"/>
    </location>
</feature>
<feature type="transmembrane region" description="Helical" evidence="2">
    <location>
        <begin position="952"/>
        <end position="972"/>
    </location>
</feature>
<sequence length="1082" mass="116088">MAGYKMLRSGLLQELIMNATPNPPQVGDVGLLSYTHTQLWAAQKLVVNILWFCSNEAFVRPYLPVFSVLSLYNIVAARLRQTRPLKAGVIVGSLYRIYVNLLLSFRKELPGMLVYADLPTFLLVFLPELLILDWGLGLPLYAFAFSHAGVCALLYAMTGMHGILVSICRAFGFHGICFFVFLAIRHKAHSYCVRASKAPASVPPKANKQLQMDTDDEQQHKLHQRLQHEQQQQEHRPMWIPAKEQQPEGGMQGEPGKGPLVGQTSDAAAAAAVAAAAATAAHMAPQSMSNQGVPSETQATLGSAPAVGGSTAAVGGVPAAGVKHSPGGMSQPQLPCMGLNSKIQSALARQLLPEKQSGSAPWTKGDHSSGNSLSKSSITYSSSIDSAHNSSRIMKVHPGVPHLRLHAAAPASPVVARAVADMLRAKADVSKRPPYVSKITQPRSPQTTAHYLRAACRLAVKINGPAPDAVPRGSLANFQAALERYQGWMHVDSPSVRAGCLVISFGAVPCGQGCTLQQLKDGALAVASEWARQHGLLPPGEDGLLTVQACPSPHGDSALDGQSSEYSIAMHSPFLIPKLEKCDPASSTQKQSLQQQQVDQNGHSGNGQAPEHALGKEAFCEFELTIHAPPEFQLRGWQGAEDAPESKSRSLCLLATLNGQFLGVTVKEESQCKVGERVVQVCIGLPADTSTSCLQAMMLELWAAGTLVCSCSAVLVTPCLAGAAAAAQSELQGWAAADPTSALLEGCGPFMQDLVTWLHFQACCQEQQQQQQEIGERAARDAVLSDTMQQQLGLMKDVGMDLLDFSLSQSMPAVAGWILECFAAFPFCINPTALQDALLTAHPGDQPVPDALSKESHEDQQGVPLTGTSQSSSHFNGNLHSYPTHAVPVPSTVCAAAPQNTLSSVLTRLNSAPLAVSCKLAPVVKGLFPAQLFREEDADYRAWSNAHVACLARHWCWVWVISPFLGALRMALMRRVPPLREVCSWTPVLLGYTAGAFMIKPGSRHSEVILVVITLLRICFSFMLGIGILPLSETNKLLLLGWRAEVLSEVIMMSVMERVRLSWTVPLRALLTGDNGGIAVLR</sequence>
<feature type="transmembrane region" description="Helical" evidence="2">
    <location>
        <begin position="1008"/>
        <end position="1031"/>
    </location>
</feature>
<dbReference type="Proteomes" id="UP000815325">
    <property type="component" value="Unassembled WGS sequence"/>
</dbReference>
<feature type="region of interest" description="Disordered" evidence="1">
    <location>
        <begin position="845"/>
        <end position="873"/>
    </location>
</feature>
<feature type="region of interest" description="Disordered" evidence="1">
    <location>
        <begin position="586"/>
        <end position="610"/>
    </location>
</feature>
<feature type="transmembrane region" description="Helical" evidence="2">
    <location>
        <begin position="138"/>
        <end position="156"/>
    </location>
</feature>
<accession>A0ABQ7GJV1</accession>
<name>A0ABQ7GJV1_DUNSA</name>
<feature type="compositionally biased region" description="Low complexity" evidence="1">
    <location>
        <begin position="586"/>
        <end position="600"/>
    </location>
</feature>
<dbReference type="EMBL" id="MU069733">
    <property type="protein sequence ID" value="KAF5834886.1"/>
    <property type="molecule type" value="Genomic_DNA"/>
</dbReference>